<dbReference type="Proteomes" id="UP000179001">
    <property type="component" value="Unassembled WGS sequence"/>
</dbReference>
<dbReference type="Pfam" id="PF02272">
    <property type="entry name" value="DHHA1"/>
    <property type="match status" value="1"/>
</dbReference>
<dbReference type="Pfam" id="PF01368">
    <property type="entry name" value="DHH"/>
    <property type="match status" value="1"/>
</dbReference>
<dbReference type="InterPro" id="IPR051319">
    <property type="entry name" value="Oligoribo/pAp-PDE_c-di-AMP_PDE"/>
</dbReference>
<dbReference type="SUPFAM" id="SSF64182">
    <property type="entry name" value="DHH phosphoesterases"/>
    <property type="match status" value="1"/>
</dbReference>
<gene>
    <name evidence="3" type="ORF">A2478_01450</name>
</gene>
<protein>
    <recommendedName>
        <fullName evidence="5">DDH domain-containing protein</fullName>
    </recommendedName>
</protein>
<dbReference type="InterPro" id="IPR001667">
    <property type="entry name" value="DDH_dom"/>
</dbReference>
<feature type="domain" description="DDH" evidence="1">
    <location>
        <begin position="16"/>
        <end position="162"/>
    </location>
</feature>
<name>A0A1F5T362_9BACT</name>
<reference evidence="3 4" key="1">
    <citation type="journal article" date="2016" name="Nat. Commun.">
        <title>Thousands of microbial genomes shed light on interconnected biogeochemical processes in an aquifer system.</title>
        <authorList>
            <person name="Anantharaman K."/>
            <person name="Brown C.T."/>
            <person name="Hug L.A."/>
            <person name="Sharon I."/>
            <person name="Castelle C.J."/>
            <person name="Probst A.J."/>
            <person name="Thomas B.C."/>
            <person name="Singh A."/>
            <person name="Wilkins M.J."/>
            <person name="Karaoz U."/>
            <person name="Brodie E.L."/>
            <person name="Williams K.H."/>
            <person name="Hubbard S.S."/>
            <person name="Banfield J.F."/>
        </authorList>
    </citation>
    <scope>NUCLEOTIDE SEQUENCE [LARGE SCALE GENOMIC DNA]</scope>
</reference>
<evidence type="ECO:0000259" key="2">
    <source>
        <dbReference type="Pfam" id="PF02272"/>
    </source>
</evidence>
<organism evidence="3 4">
    <name type="scientific">Candidatus Falkowbacteria bacterium RIFOXYC2_FULL_36_12</name>
    <dbReference type="NCBI Taxonomy" id="1798002"/>
    <lineage>
        <taxon>Bacteria</taxon>
        <taxon>Candidatus Falkowiibacteriota</taxon>
    </lineage>
</organism>
<accession>A0A1F5T362</accession>
<comment type="caution">
    <text evidence="3">The sequence shown here is derived from an EMBL/GenBank/DDBJ whole genome shotgun (WGS) entry which is preliminary data.</text>
</comment>
<dbReference type="InterPro" id="IPR038763">
    <property type="entry name" value="DHH_sf"/>
</dbReference>
<dbReference type="GO" id="GO:0003676">
    <property type="term" value="F:nucleic acid binding"/>
    <property type="evidence" value="ECO:0007669"/>
    <property type="project" value="InterPro"/>
</dbReference>
<evidence type="ECO:0008006" key="5">
    <source>
        <dbReference type="Google" id="ProtNLM"/>
    </source>
</evidence>
<proteinExistence type="predicted"/>
<dbReference type="PANTHER" id="PTHR47618:SF1">
    <property type="entry name" value="BIFUNCTIONAL OLIGORIBONUCLEASE AND PAP PHOSPHATASE NRNA"/>
    <property type="match status" value="1"/>
</dbReference>
<evidence type="ECO:0000313" key="4">
    <source>
        <dbReference type="Proteomes" id="UP000179001"/>
    </source>
</evidence>
<dbReference type="EMBL" id="MFGJ01000001">
    <property type="protein sequence ID" value="OGF33349.1"/>
    <property type="molecule type" value="Genomic_DNA"/>
</dbReference>
<feature type="domain" description="DHHA1" evidence="2">
    <location>
        <begin position="240"/>
        <end position="315"/>
    </location>
</feature>
<dbReference type="InterPro" id="IPR003156">
    <property type="entry name" value="DHHA1_dom"/>
</dbReference>
<evidence type="ECO:0000259" key="1">
    <source>
        <dbReference type="Pfam" id="PF01368"/>
    </source>
</evidence>
<dbReference type="AlphaFoldDB" id="A0A1F5T362"/>
<dbReference type="PANTHER" id="PTHR47618">
    <property type="entry name" value="BIFUNCTIONAL OLIGORIBONUCLEASE AND PAP PHOSPHATASE NRNA"/>
    <property type="match status" value="1"/>
</dbReference>
<dbReference type="STRING" id="1798002.A2478_01450"/>
<dbReference type="Gene3D" id="3.90.1640.10">
    <property type="entry name" value="inorganic pyrophosphatase (n-terminal core)"/>
    <property type="match status" value="1"/>
</dbReference>
<dbReference type="Gene3D" id="3.10.310.30">
    <property type="match status" value="1"/>
</dbReference>
<sequence length="322" mass="35675">MSNGEKLFSLIDQSRRILVIAHRRPDGDTTGSACAFLDYLLLKGKIARGFCIDIIPENLGFLLPETDIFFHDVYQLDLNSYDLIIAVDCGELKQTGISEILQNRPVKTLLINIDHHHTNDYFGDMNIVESQASSTAEIVHNLFLQTGKILSKRAINCLLTGILTDTTYFSNAATTSSAIKSASTLLEQGAKINQITQKIWQNKNLASLQLWGKIFERIIFNQETKTATAIITKDDLDTPGLPDDSLEGISNYLTSLADTKIVLVLMQIDDNTIKGSLRTTYDDVDVSEIAQRYGGGGHKKAAGFTTHGKIVFDDISWKIKTT</sequence>
<evidence type="ECO:0000313" key="3">
    <source>
        <dbReference type="EMBL" id="OGF33349.1"/>
    </source>
</evidence>